<dbReference type="STRING" id="1148509.SAMN05216222_3965"/>
<proteinExistence type="predicted"/>
<dbReference type="AlphaFoldDB" id="A0A1H1ZLN2"/>
<organism evidence="2 3">
    <name type="scientific">Pseudomonas prosekii</name>
    <dbReference type="NCBI Taxonomy" id="1148509"/>
    <lineage>
        <taxon>Bacteria</taxon>
        <taxon>Pseudomonadati</taxon>
        <taxon>Pseudomonadota</taxon>
        <taxon>Gammaproteobacteria</taxon>
        <taxon>Pseudomonadales</taxon>
        <taxon>Pseudomonadaceae</taxon>
        <taxon>Pseudomonas</taxon>
    </lineage>
</organism>
<evidence type="ECO:0000256" key="1">
    <source>
        <dbReference type="SAM" id="MobiDB-lite"/>
    </source>
</evidence>
<gene>
    <name evidence="2" type="ORF">SAMN05216222_3965</name>
</gene>
<evidence type="ECO:0000313" key="3">
    <source>
        <dbReference type="Proteomes" id="UP000198481"/>
    </source>
</evidence>
<dbReference type="EMBL" id="LT629762">
    <property type="protein sequence ID" value="SDT34136.1"/>
    <property type="molecule type" value="Genomic_DNA"/>
</dbReference>
<feature type="region of interest" description="Disordered" evidence="1">
    <location>
        <begin position="47"/>
        <end position="80"/>
    </location>
</feature>
<dbReference type="Proteomes" id="UP000198481">
    <property type="component" value="Chromosome I"/>
</dbReference>
<protein>
    <submittedName>
        <fullName evidence="2">Uncharacterized protein</fullName>
    </submittedName>
</protein>
<sequence>MKAFPERESAFLWALDLWGAAEGVCQVDGFWGIDCYREQAHSYRGLGEYIPTPQEHGRPKGRHAPKKNQQPLKPPPTCPI</sequence>
<evidence type="ECO:0000313" key="2">
    <source>
        <dbReference type="EMBL" id="SDT34136.1"/>
    </source>
</evidence>
<reference evidence="2 3" key="1">
    <citation type="submission" date="2016-10" db="EMBL/GenBank/DDBJ databases">
        <authorList>
            <person name="de Groot N.N."/>
        </authorList>
    </citation>
    <scope>NUCLEOTIDE SEQUENCE [LARGE SCALE GENOMIC DNA]</scope>
    <source>
        <strain evidence="2 3">LMG 26867</strain>
    </source>
</reference>
<accession>A0A1H1ZLN2</accession>
<name>A0A1H1ZLN2_9PSED</name>